<reference evidence="8 9" key="1">
    <citation type="submission" date="2020-07" db="EMBL/GenBank/DDBJ databases">
        <title>The yeast mating-type switching endonuclease HO is a domesticated member of an unorthodox homing genetic element family.</title>
        <authorList>
            <person name="Coughlan A.Y."/>
            <person name="Lombardi L."/>
            <person name="Braun-Galleani S."/>
            <person name="Martos A.R."/>
            <person name="Galeote V."/>
            <person name="Bigey F."/>
            <person name="Dequin S."/>
            <person name="Byrne K.P."/>
            <person name="Wolfe K.H."/>
        </authorList>
    </citation>
    <scope>NUCLEOTIDE SEQUENCE [LARGE SCALE GENOMIC DNA]</scope>
    <source>
        <strain evidence="8 9">NRRL Y-6702</strain>
    </source>
</reference>
<evidence type="ECO:0000313" key="9">
    <source>
        <dbReference type="Proteomes" id="UP000509704"/>
    </source>
</evidence>
<name>A0A7H9B358_ZYGMR</name>
<feature type="region of interest" description="Disordered" evidence="6">
    <location>
        <begin position="730"/>
        <end position="791"/>
    </location>
</feature>
<proteinExistence type="inferred from homology"/>
<dbReference type="PANTHER" id="PTHR34105">
    <property type="entry name" value="PROLINE-, GLUTAMIC ACID- AND LEUCINE-RICH PROTEIN 1"/>
    <property type="match status" value="1"/>
</dbReference>
<organism evidence="8 9">
    <name type="scientific">Zygotorulaspora mrakii</name>
    <name type="common">Zygosaccharomyces mrakii</name>
    <dbReference type="NCBI Taxonomy" id="42260"/>
    <lineage>
        <taxon>Eukaryota</taxon>
        <taxon>Fungi</taxon>
        <taxon>Dikarya</taxon>
        <taxon>Ascomycota</taxon>
        <taxon>Saccharomycotina</taxon>
        <taxon>Saccharomycetes</taxon>
        <taxon>Saccharomycetales</taxon>
        <taxon>Saccharomycetaceae</taxon>
        <taxon>Zygotorulaspora</taxon>
    </lineage>
</organism>
<dbReference type="GO" id="GO:0006364">
    <property type="term" value="P:rRNA processing"/>
    <property type="evidence" value="ECO:0007669"/>
    <property type="project" value="TreeGrafter"/>
</dbReference>
<dbReference type="GO" id="GO:0005634">
    <property type="term" value="C:nucleus"/>
    <property type="evidence" value="ECO:0007669"/>
    <property type="project" value="UniProtKB-SubCell"/>
</dbReference>
<evidence type="ECO:0000256" key="3">
    <source>
        <dbReference type="ARBA" id="ARBA00010511"/>
    </source>
</evidence>
<evidence type="ECO:0000256" key="4">
    <source>
        <dbReference type="ARBA" id="ARBA00021502"/>
    </source>
</evidence>
<evidence type="ECO:0000256" key="5">
    <source>
        <dbReference type="ARBA" id="ARBA00023242"/>
    </source>
</evidence>
<evidence type="ECO:0000313" key="8">
    <source>
        <dbReference type="EMBL" id="QLG73060.1"/>
    </source>
</evidence>
<feature type="compositionally biased region" description="Acidic residues" evidence="6">
    <location>
        <begin position="757"/>
        <end position="780"/>
    </location>
</feature>
<dbReference type="InterPro" id="IPR012583">
    <property type="entry name" value="RIX1_N"/>
</dbReference>
<keyword evidence="5" id="KW-0539">Nucleus</keyword>
<evidence type="ECO:0000259" key="7">
    <source>
        <dbReference type="Pfam" id="PF08167"/>
    </source>
</evidence>
<protein>
    <recommendedName>
        <fullName evidence="4">Pre-rRNA-processing protein RIX1</fullName>
    </recommendedName>
</protein>
<evidence type="ECO:0000256" key="1">
    <source>
        <dbReference type="ARBA" id="ARBA00003770"/>
    </source>
</evidence>
<comment type="function">
    <text evidence="1">Component of the RIX1 complex required for processing of ITS2 sequences from 35S pre-rRNA and the nucleoplasmic transit of the pre-60S ribosomal subunits. Regulates pre-60S association of the critical remodeling factor MDN1.</text>
</comment>
<feature type="domain" description="Pre-rRNA-processing protein RIX1 N-terminal" evidence="7">
    <location>
        <begin position="8"/>
        <end position="199"/>
    </location>
</feature>
<dbReference type="KEGG" id="zmk:HG535_0E01440"/>
<dbReference type="GeneID" id="59236802"/>
<accession>A0A7H9B358</accession>
<dbReference type="Proteomes" id="UP000509704">
    <property type="component" value="Chromosome 5"/>
</dbReference>
<dbReference type="RefSeq" id="XP_037144787.1">
    <property type="nucleotide sequence ID" value="XM_037288892.1"/>
</dbReference>
<comment type="subcellular location">
    <subcellularLocation>
        <location evidence="2">Nucleus</location>
    </subcellularLocation>
</comment>
<feature type="compositionally biased region" description="Basic and acidic residues" evidence="6">
    <location>
        <begin position="730"/>
        <end position="742"/>
    </location>
</feature>
<dbReference type="AlphaFoldDB" id="A0A7H9B358"/>
<evidence type="ECO:0000256" key="6">
    <source>
        <dbReference type="SAM" id="MobiDB-lite"/>
    </source>
</evidence>
<feature type="compositionally biased region" description="Basic and acidic residues" evidence="6">
    <location>
        <begin position="781"/>
        <end position="791"/>
    </location>
</feature>
<dbReference type="Pfam" id="PF08167">
    <property type="entry name" value="RIX1"/>
    <property type="match status" value="1"/>
</dbReference>
<dbReference type="PANTHER" id="PTHR34105:SF1">
    <property type="entry name" value="PROLINE-, GLUTAMIC ACID- AND LEUCINE-RICH PROTEIN 1"/>
    <property type="match status" value="1"/>
</dbReference>
<gene>
    <name evidence="8" type="ORF">HG535_0E01440</name>
</gene>
<feature type="region of interest" description="Disordered" evidence="6">
    <location>
        <begin position="648"/>
        <end position="677"/>
    </location>
</feature>
<evidence type="ECO:0000256" key="2">
    <source>
        <dbReference type="ARBA" id="ARBA00004123"/>
    </source>
</evidence>
<comment type="similarity">
    <text evidence="3">Belongs to the RIX1/PELP1 family.</text>
</comment>
<dbReference type="EMBL" id="CP058608">
    <property type="protein sequence ID" value="QLG73060.1"/>
    <property type="molecule type" value="Genomic_DNA"/>
</dbReference>
<dbReference type="OrthoDB" id="20900at2759"/>
<sequence>MNTDTFPVTVIAKQLESATASEFQTLLNLLRSPDYINEKLLKSELALLITKTLALLRSSDDEKLWRGCHVSVVICSFNPLVLCSHSGQLLAAIYSKLEQKVEYYASTINTPYGTFLFETLVFAISSLWELMRDKPTLSRESLTPKLKAIIPTLISLAQYQPKFCLPLLKKLLYRSTTTFKPFASRFRQLLITKLSKGYAQYDRETQILLCENYAYLHLIRINPAQTQDEALAHHKAYLDENWRIGLFSVLSQFKPIIELCEEILQVDQDGDLKALINSLNFDSYYKEEERNEHNSLPGLKLDMNEPLTLCELPKRLNLLVDLSSAFITSSTPYAVRIPFGICINISEALLSMTRNYLPLRRDLRRDGQLTSIINTTIPQIQFCGVRFLSNICEVYAKNFLSMIPSVLSSLELFIPLKAKSTIVDLEKCSLLRKEFLQVFQLLNTLFPHMGHHFQEIDLITKLLDVALHLSEDLVLIDTFFKQQSIDKIANQPGMKKRQKKENTPGALSDLYTHSDKFNIKNIQLWHDEINFFLRSVLSNWKLPSHQQIKILKHSVCRSLKLKEQLGYIPKSFVELLRTEVLYPGNERVSVLPIAVSLMKGATDDVFDLLCHPRLPMGIIHSVNKPIAHTEESFENVSEGKYGEPFAEPQEVADESETIRGDEQLEDPPVSSKTEDPKVFIKPENVVQSKEHLTNIHETLILKKRSVDQGIDEVQIVKRLKTEEIVPKNETVAAKEELNPHASEEEDSEFEIPAIQLSDDDEEEDNEEEDDDDDEDGDDNENDNKVEDQNKD</sequence>
<keyword evidence="9" id="KW-1185">Reference proteome</keyword>